<dbReference type="Pfam" id="PF00899">
    <property type="entry name" value="ThiF"/>
    <property type="match status" value="1"/>
</dbReference>
<keyword evidence="3" id="KW-1185">Reference proteome</keyword>
<evidence type="ECO:0000313" key="3">
    <source>
        <dbReference type="Proteomes" id="UP000278632"/>
    </source>
</evidence>
<proteinExistence type="predicted"/>
<name>A0A3N0BK50_9ACTN</name>
<dbReference type="NCBIfam" id="NF006395">
    <property type="entry name" value="PRK08644.1"/>
    <property type="match status" value="1"/>
</dbReference>
<evidence type="ECO:0000259" key="1">
    <source>
        <dbReference type="Pfam" id="PF00899"/>
    </source>
</evidence>
<dbReference type="PANTHER" id="PTHR43267">
    <property type="entry name" value="TRNA THREONYLCARBAMOYLADENOSINE DEHYDRATASE"/>
    <property type="match status" value="1"/>
</dbReference>
<organism evidence="2 3">
    <name type="scientific">Paraeggerthella hongkongensis</name>
    <dbReference type="NCBI Taxonomy" id="230658"/>
    <lineage>
        <taxon>Bacteria</taxon>
        <taxon>Bacillati</taxon>
        <taxon>Actinomycetota</taxon>
        <taxon>Coriobacteriia</taxon>
        <taxon>Eggerthellales</taxon>
        <taxon>Eggerthellaceae</taxon>
        <taxon>Paraeggerthella</taxon>
    </lineage>
</organism>
<dbReference type="GO" id="GO:0061503">
    <property type="term" value="F:tRNA threonylcarbamoyladenosine dehydratase"/>
    <property type="evidence" value="ECO:0007669"/>
    <property type="project" value="TreeGrafter"/>
</dbReference>
<dbReference type="Proteomes" id="UP000278632">
    <property type="component" value="Unassembled WGS sequence"/>
</dbReference>
<dbReference type="GO" id="GO:0008641">
    <property type="term" value="F:ubiquitin-like modifier activating enzyme activity"/>
    <property type="evidence" value="ECO:0007669"/>
    <property type="project" value="InterPro"/>
</dbReference>
<dbReference type="PANTHER" id="PTHR43267:SF3">
    <property type="entry name" value="THIF PROTEIN"/>
    <property type="match status" value="1"/>
</dbReference>
<dbReference type="InterPro" id="IPR000594">
    <property type="entry name" value="ThiF_NAD_FAD-bd"/>
</dbReference>
<dbReference type="OrthoDB" id="9204719at2"/>
<feature type="domain" description="THIF-type NAD/FAD binding fold" evidence="1">
    <location>
        <begin position="13"/>
        <end position="206"/>
    </location>
</feature>
<dbReference type="GO" id="GO:0061504">
    <property type="term" value="P:cyclic threonylcarbamoyladenosine biosynthetic process"/>
    <property type="evidence" value="ECO:0007669"/>
    <property type="project" value="TreeGrafter"/>
</dbReference>
<dbReference type="EMBL" id="QICD01000003">
    <property type="protein sequence ID" value="RNL48175.1"/>
    <property type="molecule type" value="Genomic_DNA"/>
</dbReference>
<dbReference type="NCBIfam" id="TIGR02354">
    <property type="entry name" value="thiF_fam2"/>
    <property type="match status" value="1"/>
</dbReference>
<dbReference type="InterPro" id="IPR035985">
    <property type="entry name" value="Ubiquitin-activating_enz"/>
</dbReference>
<dbReference type="SUPFAM" id="SSF69572">
    <property type="entry name" value="Activating enzymes of the ubiquitin-like proteins"/>
    <property type="match status" value="1"/>
</dbReference>
<evidence type="ECO:0000313" key="2">
    <source>
        <dbReference type="EMBL" id="RNL48175.1"/>
    </source>
</evidence>
<accession>A0A3N0BK50</accession>
<dbReference type="AlphaFoldDB" id="A0A3N0BK50"/>
<comment type="caution">
    <text evidence="2">The sequence shown here is derived from an EMBL/GenBank/DDBJ whole genome shotgun (WGS) entry which is preliminary data.</text>
</comment>
<reference evidence="3" key="1">
    <citation type="submission" date="2018-05" db="EMBL/GenBank/DDBJ databases">
        <title>Genome Sequencing of selected type strains of the family Eggerthellaceae.</title>
        <authorList>
            <person name="Danylec N."/>
            <person name="Stoll D.A."/>
            <person name="Doetsch A."/>
            <person name="Huch M."/>
        </authorList>
    </citation>
    <scope>NUCLEOTIDE SEQUENCE [LARGE SCALE GENOMIC DNA]</scope>
    <source>
        <strain evidence="3">DSM 16106</strain>
    </source>
</reference>
<dbReference type="RefSeq" id="WP_123191549.1">
    <property type="nucleotide sequence ID" value="NZ_QICD01000003.1"/>
</dbReference>
<sequence length="209" mass="22277">MDARQAGEDALSARIGGDARERLRQARVGVAGLGGLGSHIAVMLARSGVGVLHLVDFDLVDESNLNRQHYFREHLGRPKTEALAEQLARIDPRIEVDIDCVRVDVENAAWVFECERIVCEAFDDPACKADLVNALLTASPDTIVVAGSGMAGAGPASDMVTRRAGKRLYICGDGTTDVADAALYAPRVALCAAQQALATVRLILGLEQR</sequence>
<dbReference type="InterPro" id="IPR012729">
    <property type="entry name" value="ThiF_fam2"/>
</dbReference>
<dbReference type="Gene3D" id="3.40.50.720">
    <property type="entry name" value="NAD(P)-binding Rossmann-like Domain"/>
    <property type="match status" value="1"/>
</dbReference>
<protein>
    <submittedName>
        <fullName evidence="2">Thiamine biosynthesis protein ThiF</fullName>
    </submittedName>
</protein>
<dbReference type="InterPro" id="IPR045886">
    <property type="entry name" value="ThiF/MoeB/HesA"/>
</dbReference>
<gene>
    <name evidence="2" type="ORF">DMP08_03215</name>
</gene>